<dbReference type="AlphaFoldDB" id="A0AAE0DMG8"/>
<dbReference type="PROSITE" id="PS50011">
    <property type="entry name" value="PROTEIN_KINASE_DOM"/>
    <property type="match status" value="1"/>
</dbReference>
<feature type="domain" description="Protein kinase" evidence="6">
    <location>
        <begin position="158"/>
        <end position="530"/>
    </location>
</feature>
<dbReference type="PANTHER" id="PTHR43671:SF106">
    <property type="entry name" value="NIMA-LIKE KINASE"/>
    <property type="match status" value="1"/>
</dbReference>
<keyword evidence="3" id="KW-0418">Kinase</keyword>
<evidence type="ECO:0000256" key="5">
    <source>
        <dbReference type="SAM" id="MobiDB-lite"/>
    </source>
</evidence>
<dbReference type="InterPro" id="IPR008271">
    <property type="entry name" value="Ser/Thr_kinase_AS"/>
</dbReference>
<organism evidence="7 8">
    <name type="scientific">Lepraria neglecta</name>
    <dbReference type="NCBI Taxonomy" id="209136"/>
    <lineage>
        <taxon>Eukaryota</taxon>
        <taxon>Fungi</taxon>
        <taxon>Dikarya</taxon>
        <taxon>Ascomycota</taxon>
        <taxon>Pezizomycotina</taxon>
        <taxon>Lecanoromycetes</taxon>
        <taxon>OSLEUM clade</taxon>
        <taxon>Lecanoromycetidae</taxon>
        <taxon>Lecanorales</taxon>
        <taxon>Lecanorineae</taxon>
        <taxon>Stereocaulaceae</taxon>
        <taxon>Lepraria</taxon>
    </lineage>
</organism>
<evidence type="ECO:0000259" key="6">
    <source>
        <dbReference type="PROSITE" id="PS50011"/>
    </source>
</evidence>
<sequence length="789" mass="88890">MSAEPEKTKAASPVKAIQEAIRAGMYNSDDPSDASKLFICEHNLELAWRGHDLKNIFPSTKFTNEERTVIRERFIRVLSILVLIGWSINDLKNKFRSLFLRAGREDEKFPLPEEQLSFLDTSSFVFWQQQFAFYPAIIQESETSYVQEIEKNRRLPFSGKPVEVGHGGYGRVSRESIAPRCLQNRGKHTENFELRLVACKVYENENSAEDFRNELQNLNILKEGFKGYGRVMQHIASIVHGNNFMILLPLAELYDLEIFLRGGRKPEADTRYDYEIYNFDMTFPQLRVEGNLQRALLRELFEIAKALKWLHEELHIPGSLDHYLAHLDLKPENILISRDSHAHALEPHNLAGKWMLTDFGVSVFDKATDKKNSLVQSVGDAGHKVTSRAHKDQTVRGHGPYQPPEVDLERVDGTKCDVWSFTCIMCDVLAFASGRAAALREFRSVCFDGKNDFFYRAKGSLVAPATVIDSSNTELKAEIRYWYQALAARATHSWVSDYVKVLEKALLPEPSARLSMGQIMKELDSIHSGIGTVRTPAGTNQLQVPADRAPFELPAPILPRRPTPEDQENHSKNSSTTEVPDQQRADVAAECPPSRLRPASGQPLPLAIPVPHLSPTHPDIKASSYEQIPKITIPLDGKDSVNAIAVTPSGDKVAYLCGNQIHAYWADNGLKAGTIDKLLPQVDWKKMCVTSTFALIYGLKLQEKFVSSQCDTRKPWTRIAKQMQIQVHDFNGGRDVETVSSLLHGEQASNILLSSRNVAACVYKRWVRLSSLASVNWNSRILALFATRN</sequence>
<dbReference type="InterPro" id="IPR000719">
    <property type="entry name" value="Prot_kinase_dom"/>
</dbReference>
<dbReference type="GO" id="GO:0004674">
    <property type="term" value="F:protein serine/threonine kinase activity"/>
    <property type="evidence" value="ECO:0007669"/>
    <property type="project" value="TreeGrafter"/>
</dbReference>
<keyword evidence="4" id="KW-0067">ATP-binding</keyword>
<keyword evidence="2" id="KW-0547">Nucleotide-binding</keyword>
<keyword evidence="8" id="KW-1185">Reference proteome</keyword>
<dbReference type="PROSITE" id="PS00108">
    <property type="entry name" value="PROTEIN_KINASE_ST"/>
    <property type="match status" value="1"/>
</dbReference>
<name>A0AAE0DMG8_9LECA</name>
<feature type="compositionally biased region" description="Basic and acidic residues" evidence="5">
    <location>
        <begin position="562"/>
        <end position="571"/>
    </location>
</feature>
<evidence type="ECO:0000256" key="2">
    <source>
        <dbReference type="ARBA" id="ARBA00022741"/>
    </source>
</evidence>
<dbReference type="EMBL" id="JASNWA010000006">
    <property type="protein sequence ID" value="KAK3175306.1"/>
    <property type="molecule type" value="Genomic_DNA"/>
</dbReference>
<evidence type="ECO:0000313" key="8">
    <source>
        <dbReference type="Proteomes" id="UP001276659"/>
    </source>
</evidence>
<evidence type="ECO:0000256" key="1">
    <source>
        <dbReference type="ARBA" id="ARBA00022679"/>
    </source>
</evidence>
<evidence type="ECO:0000256" key="3">
    <source>
        <dbReference type="ARBA" id="ARBA00022777"/>
    </source>
</evidence>
<dbReference type="InterPro" id="IPR011009">
    <property type="entry name" value="Kinase-like_dom_sf"/>
</dbReference>
<dbReference type="GO" id="GO:0005524">
    <property type="term" value="F:ATP binding"/>
    <property type="evidence" value="ECO:0007669"/>
    <property type="project" value="UniProtKB-KW"/>
</dbReference>
<dbReference type="SUPFAM" id="SSF56112">
    <property type="entry name" value="Protein kinase-like (PK-like)"/>
    <property type="match status" value="1"/>
</dbReference>
<dbReference type="Gene3D" id="1.10.510.10">
    <property type="entry name" value="Transferase(Phosphotransferase) domain 1"/>
    <property type="match status" value="1"/>
</dbReference>
<evidence type="ECO:0000313" key="7">
    <source>
        <dbReference type="EMBL" id="KAK3175306.1"/>
    </source>
</evidence>
<dbReference type="InterPro" id="IPR050660">
    <property type="entry name" value="NEK_Ser/Thr_kinase"/>
</dbReference>
<dbReference type="SMART" id="SM00220">
    <property type="entry name" value="S_TKc"/>
    <property type="match status" value="1"/>
</dbReference>
<proteinExistence type="predicted"/>
<dbReference type="Proteomes" id="UP001276659">
    <property type="component" value="Unassembled WGS sequence"/>
</dbReference>
<dbReference type="Pfam" id="PF00069">
    <property type="entry name" value="Pkinase"/>
    <property type="match status" value="1"/>
</dbReference>
<reference evidence="7" key="1">
    <citation type="submission" date="2022-11" db="EMBL/GenBank/DDBJ databases">
        <title>Chromosomal genome sequence assembly and mating type (MAT) locus characterization of the leprose asexual lichenized fungus Lepraria neglecta (Nyl.) Erichsen.</title>
        <authorList>
            <person name="Allen J.L."/>
            <person name="Pfeffer B."/>
        </authorList>
    </citation>
    <scope>NUCLEOTIDE SEQUENCE</scope>
    <source>
        <strain evidence="7">Allen 5258</strain>
    </source>
</reference>
<feature type="region of interest" description="Disordered" evidence="5">
    <location>
        <begin position="543"/>
        <end position="603"/>
    </location>
</feature>
<keyword evidence="1" id="KW-0808">Transferase</keyword>
<gene>
    <name evidence="7" type="ORF">OEA41_002553</name>
</gene>
<dbReference type="PANTHER" id="PTHR43671">
    <property type="entry name" value="SERINE/THREONINE-PROTEIN KINASE NEK"/>
    <property type="match status" value="1"/>
</dbReference>
<comment type="caution">
    <text evidence="7">The sequence shown here is derived from an EMBL/GenBank/DDBJ whole genome shotgun (WGS) entry which is preliminary data.</text>
</comment>
<protein>
    <recommendedName>
        <fullName evidence="6">Protein kinase domain-containing protein</fullName>
    </recommendedName>
</protein>
<evidence type="ECO:0000256" key="4">
    <source>
        <dbReference type="ARBA" id="ARBA00022840"/>
    </source>
</evidence>
<accession>A0AAE0DMG8</accession>